<name>A0A4Q0MBE5_9SPHI</name>
<evidence type="ECO:0000256" key="2">
    <source>
        <dbReference type="SAM" id="SignalP"/>
    </source>
</evidence>
<gene>
    <name evidence="3" type="ORF">EKH83_08180</name>
</gene>
<evidence type="ECO:0000256" key="1">
    <source>
        <dbReference type="SAM" id="MobiDB-lite"/>
    </source>
</evidence>
<feature type="chain" id="PRO_5020186002" evidence="2">
    <location>
        <begin position="21"/>
        <end position="177"/>
    </location>
</feature>
<dbReference type="AlphaFoldDB" id="A0A4Q0MBE5"/>
<comment type="caution">
    <text evidence="3">The sequence shown here is derived from an EMBL/GenBank/DDBJ whole genome shotgun (WGS) entry which is preliminary data.</text>
</comment>
<dbReference type="RefSeq" id="WP_128768912.1">
    <property type="nucleotide sequence ID" value="NZ_RXOC01000004.1"/>
</dbReference>
<reference evidence="3 4" key="1">
    <citation type="submission" date="2018-12" db="EMBL/GenBank/DDBJ databases">
        <title>The Draft Genome Sequence of the Soil Bacterium Pedobacter tournemirensis R1.</title>
        <authorList>
            <person name="He J."/>
        </authorList>
    </citation>
    <scope>NUCLEOTIDE SEQUENCE [LARGE SCALE GENOMIC DNA]</scope>
    <source>
        <strain evidence="3 4">R1</strain>
    </source>
</reference>
<evidence type="ECO:0000313" key="3">
    <source>
        <dbReference type="EMBL" id="RXF70607.1"/>
    </source>
</evidence>
<feature type="region of interest" description="Disordered" evidence="1">
    <location>
        <begin position="137"/>
        <end position="177"/>
    </location>
</feature>
<accession>A0A4Q0MBE5</accession>
<keyword evidence="2" id="KW-0732">Signal</keyword>
<organism evidence="3 4">
    <name type="scientific">Arcticibacter tournemirensis</name>
    <dbReference type="NCBI Taxonomy" id="699437"/>
    <lineage>
        <taxon>Bacteria</taxon>
        <taxon>Pseudomonadati</taxon>
        <taxon>Bacteroidota</taxon>
        <taxon>Sphingobacteriia</taxon>
        <taxon>Sphingobacteriales</taxon>
        <taxon>Sphingobacteriaceae</taxon>
        <taxon>Arcticibacter</taxon>
    </lineage>
</organism>
<dbReference type="Proteomes" id="UP000290848">
    <property type="component" value="Unassembled WGS sequence"/>
</dbReference>
<proteinExistence type="predicted"/>
<evidence type="ECO:0000313" key="4">
    <source>
        <dbReference type="Proteomes" id="UP000290848"/>
    </source>
</evidence>
<sequence length="177" mass="19996">MKKLYVFLMLAICVTAGSRALGQVSINVNIGSQPLWGPVGYDHVDYYYLPDIESYYYVPTRKFIYLNNGRWIFSSGLPSAYRNYDLYNGYKVVINSPKPYLNYTEHKVKYSKYKSNRSQAVILRSNDPKYYVVKGHPKSKAKVSVKGGPSGKVKVNPGHKAHRNGHAGGNDKGRGKH</sequence>
<dbReference type="EMBL" id="RXOC01000004">
    <property type="protein sequence ID" value="RXF70607.1"/>
    <property type="molecule type" value="Genomic_DNA"/>
</dbReference>
<feature type="signal peptide" evidence="2">
    <location>
        <begin position="1"/>
        <end position="20"/>
    </location>
</feature>
<protein>
    <submittedName>
        <fullName evidence="3">Uncharacterized protein</fullName>
    </submittedName>
</protein>